<dbReference type="PaxDb" id="39947-A0A0P0X4T4"/>
<accession>A0A0P0X4T4</accession>
<feature type="compositionally biased region" description="Polar residues" evidence="1">
    <location>
        <begin position="52"/>
        <end position="63"/>
    </location>
</feature>
<reference evidence="3" key="1">
    <citation type="journal article" date="2005" name="Nature">
        <title>The map-based sequence of the rice genome.</title>
        <authorList>
            <consortium name="International rice genome sequencing project (IRGSP)"/>
            <person name="Matsumoto T."/>
            <person name="Wu J."/>
            <person name="Kanamori H."/>
            <person name="Katayose Y."/>
            <person name="Fujisawa M."/>
            <person name="Namiki N."/>
            <person name="Mizuno H."/>
            <person name="Yamamoto K."/>
            <person name="Antonio B.A."/>
            <person name="Baba T."/>
            <person name="Sakata K."/>
            <person name="Nagamura Y."/>
            <person name="Aoki H."/>
            <person name="Arikawa K."/>
            <person name="Arita K."/>
            <person name="Bito T."/>
            <person name="Chiden Y."/>
            <person name="Fujitsuka N."/>
            <person name="Fukunaka R."/>
            <person name="Hamada M."/>
            <person name="Harada C."/>
            <person name="Hayashi A."/>
            <person name="Hijishita S."/>
            <person name="Honda M."/>
            <person name="Hosokawa S."/>
            <person name="Ichikawa Y."/>
            <person name="Idonuma A."/>
            <person name="Iijima M."/>
            <person name="Ikeda M."/>
            <person name="Ikeno M."/>
            <person name="Ito K."/>
            <person name="Ito S."/>
            <person name="Ito T."/>
            <person name="Ito Y."/>
            <person name="Ito Y."/>
            <person name="Iwabuchi A."/>
            <person name="Kamiya K."/>
            <person name="Karasawa W."/>
            <person name="Kurita K."/>
            <person name="Katagiri S."/>
            <person name="Kikuta A."/>
            <person name="Kobayashi H."/>
            <person name="Kobayashi N."/>
            <person name="Machita K."/>
            <person name="Maehara T."/>
            <person name="Masukawa M."/>
            <person name="Mizubayashi T."/>
            <person name="Mukai Y."/>
            <person name="Nagasaki H."/>
            <person name="Nagata Y."/>
            <person name="Naito S."/>
            <person name="Nakashima M."/>
            <person name="Nakama Y."/>
            <person name="Nakamichi Y."/>
            <person name="Nakamura M."/>
            <person name="Meguro A."/>
            <person name="Negishi M."/>
            <person name="Ohta I."/>
            <person name="Ohta T."/>
            <person name="Okamoto M."/>
            <person name="Ono N."/>
            <person name="Saji S."/>
            <person name="Sakaguchi M."/>
            <person name="Sakai K."/>
            <person name="Shibata M."/>
            <person name="Shimokawa T."/>
            <person name="Song J."/>
            <person name="Takazaki Y."/>
            <person name="Terasawa K."/>
            <person name="Tsugane M."/>
            <person name="Tsuji K."/>
            <person name="Ueda S."/>
            <person name="Waki K."/>
            <person name="Yamagata H."/>
            <person name="Yamamoto M."/>
            <person name="Yamamoto S."/>
            <person name="Yamane H."/>
            <person name="Yoshiki S."/>
            <person name="Yoshihara R."/>
            <person name="Yukawa K."/>
            <person name="Zhong H."/>
            <person name="Yano M."/>
            <person name="Yuan Q."/>
            <person name="Ouyang S."/>
            <person name="Liu J."/>
            <person name="Jones K.M."/>
            <person name="Gansberger K."/>
            <person name="Moffat K."/>
            <person name="Hill J."/>
            <person name="Bera J."/>
            <person name="Fadrosh D."/>
            <person name="Jin S."/>
            <person name="Johri S."/>
            <person name="Kim M."/>
            <person name="Overton L."/>
            <person name="Reardon M."/>
            <person name="Tsitrin T."/>
            <person name="Vuong H."/>
            <person name="Weaver B."/>
            <person name="Ciecko A."/>
            <person name="Tallon L."/>
            <person name="Jackson J."/>
            <person name="Pai G."/>
            <person name="Aken S.V."/>
            <person name="Utterback T."/>
            <person name="Reidmuller S."/>
            <person name="Feldblyum T."/>
            <person name="Hsiao J."/>
            <person name="Zismann V."/>
            <person name="Iobst S."/>
            <person name="de Vazeille A.R."/>
            <person name="Buell C.R."/>
            <person name="Ying K."/>
            <person name="Li Y."/>
            <person name="Lu T."/>
            <person name="Huang Y."/>
            <person name="Zhao Q."/>
            <person name="Feng Q."/>
            <person name="Zhang L."/>
            <person name="Zhu J."/>
            <person name="Weng Q."/>
            <person name="Mu J."/>
            <person name="Lu Y."/>
            <person name="Fan D."/>
            <person name="Liu Y."/>
            <person name="Guan J."/>
            <person name="Zhang Y."/>
            <person name="Yu S."/>
            <person name="Liu X."/>
            <person name="Zhang Y."/>
            <person name="Hong G."/>
            <person name="Han B."/>
            <person name="Choisne N."/>
            <person name="Demange N."/>
            <person name="Orjeda G."/>
            <person name="Samain S."/>
            <person name="Cattolico L."/>
            <person name="Pelletier E."/>
            <person name="Couloux A."/>
            <person name="Segurens B."/>
            <person name="Wincker P."/>
            <person name="D'Hont A."/>
            <person name="Scarpelli C."/>
            <person name="Weissenbach J."/>
            <person name="Salanoubat M."/>
            <person name="Quetier F."/>
            <person name="Yu Y."/>
            <person name="Kim H.R."/>
            <person name="Rambo T."/>
            <person name="Currie J."/>
            <person name="Collura K."/>
            <person name="Luo M."/>
            <person name="Yang T."/>
            <person name="Ammiraju J.S.S."/>
            <person name="Engler F."/>
            <person name="Soderlund C."/>
            <person name="Wing R.A."/>
            <person name="Palmer L.E."/>
            <person name="de la Bastide M."/>
            <person name="Spiegel L."/>
            <person name="Nascimento L."/>
            <person name="Zutavern T."/>
            <person name="O'Shaughnessy A."/>
            <person name="Dike S."/>
            <person name="Dedhia N."/>
            <person name="Preston R."/>
            <person name="Balija V."/>
            <person name="McCombie W.R."/>
            <person name="Chow T."/>
            <person name="Chen H."/>
            <person name="Chung M."/>
            <person name="Chen C."/>
            <person name="Shaw J."/>
            <person name="Wu H."/>
            <person name="Hsiao K."/>
            <person name="Chao Y."/>
            <person name="Chu M."/>
            <person name="Cheng C."/>
            <person name="Hour A."/>
            <person name="Lee P."/>
            <person name="Lin S."/>
            <person name="Lin Y."/>
            <person name="Liou J."/>
            <person name="Liu S."/>
            <person name="Hsing Y."/>
            <person name="Raghuvanshi S."/>
            <person name="Mohanty A."/>
            <person name="Bharti A.K."/>
            <person name="Gaur A."/>
            <person name="Gupta V."/>
            <person name="Kumar D."/>
            <person name="Ravi V."/>
            <person name="Vij S."/>
            <person name="Kapur A."/>
            <person name="Khurana P."/>
            <person name="Khurana P."/>
            <person name="Khurana J.P."/>
            <person name="Tyagi A.K."/>
            <person name="Gaikwad K."/>
            <person name="Singh A."/>
            <person name="Dalal V."/>
            <person name="Srivastava S."/>
            <person name="Dixit A."/>
            <person name="Pal A.K."/>
            <person name="Ghazi I.A."/>
            <person name="Yadav M."/>
            <person name="Pandit A."/>
            <person name="Bhargava A."/>
            <person name="Sureshbabu K."/>
            <person name="Batra K."/>
            <person name="Sharma T.R."/>
            <person name="Mohapatra T."/>
            <person name="Singh N.K."/>
            <person name="Messing J."/>
            <person name="Nelson A.B."/>
            <person name="Fuks G."/>
            <person name="Kavchok S."/>
            <person name="Keizer G."/>
            <person name="Linton E."/>
            <person name="Llaca V."/>
            <person name="Song R."/>
            <person name="Tanyolac B."/>
            <person name="Young S."/>
            <person name="Ho-Il K."/>
            <person name="Hahn J.H."/>
            <person name="Sangsakoo G."/>
            <person name="Vanavichit A."/>
            <person name="de Mattos Luiz.A.T."/>
            <person name="Zimmer P.D."/>
            <person name="Malone G."/>
            <person name="Dellagostin O."/>
            <person name="de Oliveira A.C."/>
            <person name="Bevan M."/>
            <person name="Bancroft I."/>
            <person name="Minx P."/>
            <person name="Cordum H."/>
            <person name="Wilson R."/>
            <person name="Cheng Z."/>
            <person name="Jin W."/>
            <person name="Jiang J."/>
            <person name="Leong S.A."/>
            <person name="Iwama H."/>
            <person name="Gojobori T."/>
            <person name="Itoh T."/>
            <person name="Niimura Y."/>
            <person name="Fujii Y."/>
            <person name="Habara T."/>
            <person name="Sakai H."/>
            <person name="Sato Y."/>
            <person name="Wilson G."/>
            <person name="Kumar K."/>
            <person name="McCouch S."/>
            <person name="Juretic N."/>
            <person name="Hoen D."/>
            <person name="Wright S."/>
            <person name="Bruskiewich R."/>
            <person name="Bureau T."/>
            <person name="Miyao A."/>
            <person name="Hirochika H."/>
            <person name="Nishikawa T."/>
            <person name="Kadowaki K."/>
            <person name="Sugiura M."/>
            <person name="Burr B."/>
            <person name="Sasaki T."/>
        </authorList>
    </citation>
    <scope>NUCLEOTIDE SEQUENCE [LARGE SCALE GENOMIC DNA]</scope>
    <source>
        <strain evidence="3">cv. Nipponbare</strain>
    </source>
</reference>
<feature type="region of interest" description="Disordered" evidence="1">
    <location>
        <begin position="1"/>
        <end position="29"/>
    </location>
</feature>
<dbReference type="Proteomes" id="UP000059680">
    <property type="component" value="Chromosome 7"/>
</dbReference>
<name>A0A0P0X4T4_ORYSJ</name>
<keyword evidence="3" id="KW-1185">Reference proteome</keyword>
<evidence type="ECO:0000313" key="3">
    <source>
        <dbReference type="Proteomes" id="UP000059680"/>
    </source>
</evidence>
<gene>
    <name evidence="2" type="ordered locus">Os07g0280600</name>
    <name evidence="2" type="ORF">OSNPB_070280600</name>
</gene>
<evidence type="ECO:0000313" key="2">
    <source>
        <dbReference type="EMBL" id="BAT00984.1"/>
    </source>
</evidence>
<feature type="region of interest" description="Disordered" evidence="1">
    <location>
        <begin position="52"/>
        <end position="72"/>
    </location>
</feature>
<organism evidence="2 3">
    <name type="scientific">Oryza sativa subsp. japonica</name>
    <name type="common">Rice</name>
    <dbReference type="NCBI Taxonomy" id="39947"/>
    <lineage>
        <taxon>Eukaryota</taxon>
        <taxon>Viridiplantae</taxon>
        <taxon>Streptophyta</taxon>
        <taxon>Embryophyta</taxon>
        <taxon>Tracheophyta</taxon>
        <taxon>Spermatophyta</taxon>
        <taxon>Magnoliopsida</taxon>
        <taxon>Liliopsida</taxon>
        <taxon>Poales</taxon>
        <taxon>Poaceae</taxon>
        <taxon>BOP clade</taxon>
        <taxon>Oryzoideae</taxon>
        <taxon>Oryzeae</taxon>
        <taxon>Oryzinae</taxon>
        <taxon>Oryza</taxon>
        <taxon>Oryza sativa</taxon>
    </lineage>
</organism>
<proteinExistence type="predicted"/>
<evidence type="ECO:0000256" key="1">
    <source>
        <dbReference type="SAM" id="MobiDB-lite"/>
    </source>
</evidence>
<dbReference type="AlphaFoldDB" id="A0A0P0X4T4"/>
<dbReference type="Gramene" id="Os07t0280600-00">
    <property type="protein sequence ID" value="Os07t0280600-00"/>
    <property type="gene ID" value="Os07g0280600"/>
</dbReference>
<reference evidence="2 3" key="2">
    <citation type="journal article" date="2013" name="Plant Cell Physiol.">
        <title>Rice Annotation Project Database (RAP-DB): an integrative and interactive database for rice genomics.</title>
        <authorList>
            <person name="Sakai H."/>
            <person name="Lee S.S."/>
            <person name="Tanaka T."/>
            <person name="Numa H."/>
            <person name="Kim J."/>
            <person name="Kawahara Y."/>
            <person name="Wakimoto H."/>
            <person name="Yang C.C."/>
            <person name="Iwamoto M."/>
            <person name="Abe T."/>
            <person name="Yamada Y."/>
            <person name="Muto A."/>
            <person name="Inokuchi H."/>
            <person name="Ikemura T."/>
            <person name="Matsumoto T."/>
            <person name="Sasaki T."/>
            <person name="Itoh T."/>
        </authorList>
    </citation>
    <scope>NUCLEOTIDE SEQUENCE [LARGE SCALE GENOMIC DNA]</scope>
    <source>
        <strain evidence="3">cv. Nipponbare</strain>
    </source>
</reference>
<reference evidence="2 3" key="3">
    <citation type="journal article" date="2013" name="Rice">
        <title>Improvement of the Oryza sativa Nipponbare reference genome using next generation sequence and optical map data.</title>
        <authorList>
            <person name="Kawahara Y."/>
            <person name="de la Bastide M."/>
            <person name="Hamilton J.P."/>
            <person name="Kanamori H."/>
            <person name="McCombie W.R."/>
            <person name="Ouyang S."/>
            <person name="Schwartz D.C."/>
            <person name="Tanaka T."/>
            <person name="Wu J."/>
            <person name="Zhou S."/>
            <person name="Childs K.L."/>
            <person name="Davidson R.M."/>
            <person name="Lin H."/>
            <person name="Quesada-Ocampo L."/>
            <person name="Vaillancourt B."/>
            <person name="Sakai H."/>
            <person name="Lee S.S."/>
            <person name="Kim J."/>
            <person name="Numa H."/>
            <person name="Itoh T."/>
            <person name="Buell C.R."/>
            <person name="Matsumoto T."/>
        </authorList>
    </citation>
    <scope>NUCLEOTIDE SEQUENCE [LARGE SCALE GENOMIC DNA]</scope>
    <source>
        <strain evidence="3">cv. Nipponbare</strain>
    </source>
</reference>
<sequence>MHKSTWGNRRRNRSIAGAGSGAPPQVIRSSAGSRHLCLVIPSTTGGEAVMSMTAQRSAASTSPRIPARATASVTTTVVAPSATPCSTNKNPMEWNIGAPSSVLTSRALARSAWNPATMAMKLR</sequence>
<protein>
    <submittedName>
        <fullName evidence="2">Os07g0280600 protein</fullName>
    </submittedName>
</protein>
<feature type="compositionally biased region" description="Basic residues" evidence="1">
    <location>
        <begin position="1"/>
        <end position="13"/>
    </location>
</feature>
<dbReference type="InParanoid" id="A0A0P0X4T4"/>
<dbReference type="EMBL" id="AP014963">
    <property type="protein sequence ID" value="BAT00984.1"/>
    <property type="molecule type" value="Genomic_DNA"/>
</dbReference>